<reference evidence="2 3" key="1">
    <citation type="submission" date="2017-12" db="EMBL/GenBank/DDBJ databases">
        <title>Sequencing the genomes of 1000 Actinobacteria strains.</title>
        <authorList>
            <person name="Klenk H.-P."/>
        </authorList>
    </citation>
    <scope>NUCLEOTIDE SEQUENCE [LARGE SCALE GENOMIC DNA]</scope>
    <source>
        <strain evidence="2 3">DSM 44489</strain>
    </source>
</reference>
<dbReference type="PANTHER" id="PTHR43162:SF1">
    <property type="entry name" value="PRESTALK A DIFFERENTIATION PROTEIN A"/>
    <property type="match status" value="1"/>
</dbReference>
<dbReference type="RefSeq" id="WP_101463199.1">
    <property type="nucleotide sequence ID" value="NZ_PJMW01000001.1"/>
</dbReference>
<proteinExistence type="predicted"/>
<dbReference type="InterPro" id="IPR036291">
    <property type="entry name" value="NAD(P)-bd_dom_sf"/>
</dbReference>
<dbReference type="EMBL" id="PJMW01000001">
    <property type="protein sequence ID" value="PKV98794.1"/>
    <property type="molecule type" value="Genomic_DNA"/>
</dbReference>
<evidence type="ECO:0000259" key="1">
    <source>
        <dbReference type="Pfam" id="PF13460"/>
    </source>
</evidence>
<comment type="caution">
    <text evidence="2">The sequence shown here is derived from an EMBL/GenBank/DDBJ whole genome shotgun (WGS) entry which is preliminary data.</text>
</comment>
<dbReference type="Pfam" id="PF13460">
    <property type="entry name" value="NAD_binding_10"/>
    <property type="match status" value="1"/>
</dbReference>
<name>A0A2N3WY63_9NOCA</name>
<keyword evidence="3" id="KW-1185">Reference proteome</keyword>
<evidence type="ECO:0000313" key="3">
    <source>
        <dbReference type="Proteomes" id="UP000233766"/>
    </source>
</evidence>
<dbReference type="PANTHER" id="PTHR43162">
    <property type="match status" value="1"/>
</dbReference>
<dbReference type="InterPro" id="IPR016040">
    <property type="entry name" value="NAD(P)-bd_dom"/>
</dbReference>
<dbReference type="AlphaFoldDB" id="A0A2N3WY63"/>
<gene>
    <name evidence="2" type="ORF">ATK86_0822</name>
</gene>
<dbReference type="InterPro" id="IPR051604">
    <property type="entry name" value="Ergot_Alk_Oxidoreductase"/>
</dbReference>
<dbReference type="Proteomes" id="UP000233766">
    <property type="component" value="Unassembled WGS sequence"/>
</dbReference>
<organism evidence="2 3">
    <name type="scientific">Nocardia fluminea</name>
    <dbReference type="NCBI Taxonomy" id="134984"/>
    <lineage>
        <taxon>Bacteria</taxon>
        <taxon>Bacillati</taxon>
        <taxon>Actinomycetota</taxon>
        <taxon>Actinomycetes</taxon>
        <taxon>Mycobacteriales</taxon>
        <taxon>Nocardiaceae</taxon>
        <taxon>Nocardia</taxon>
    </lineage>
</organism>
<dbReference type="OrthoDB" id="3510772at2"/>
<dbReference type="SUPFAM" id="SSF51735">
    <property type="entry name" value="NAD(P)-binding Rossmann-fold domains"/>
    <property type="match status" value="1"/>
</dbReference>
<feature type="domain" description="NAD(P)-binding" evidence="1">
    <location>
        <begin position="7"/>
        <end position="94"/>
    </location>
</feature>
<dbReference type="Gene3D" id="3.90.25.10">
    <property type="entry name" value="UDP-galactose 4-epimerase, domain 1"/>
    <property type="match status" value="1"/>
</dbReference>
<protein>
    <submittedName>
        <fullName evidence="2">Uncharacterized protein YbjT (DUF2867 family)</fullName>
    </submittedName>
</protein>
<evidence type="ECO:0000313" key="2">
    <source>
        <dbReference type="EMBL" id="PKV98794.1"/>
    </source>
</evidence>
<dbReference type="Gene3D" id="3.40.50.720">
    <property type="entry name" value="NAD(P)-binding Rossmann-like Domain"/>
    <property type="match status" value="1"/>
</dbReference>
<accession>A0A2N3WY63</accession>
<sequence>MTILVTGATGNIGRMVVDQLIARGASGIRALTVDPGKAALPDGVQVARGYLGRPGGLAAAFEGVDRMYLAPAPDTVTEVLELARAAGVRHVVDLSGEPESWWGSVCNAVEDSGADWTHLWPADFMENTLTWSRQIRETGAVREPHPGTASAPIAMNDIAAVAATALLEDGHVGRAHALAGPEVLTRTDLVAHLADALDRDIAFLTSTREETIAALQPTMGDNTAWYVDNVLLDYAPPPKSLPVTSVEDITGHPATTFDQWAHANAARFLAD</sequence>